<dbReference type="Proteomes" id="UP001321506">
    <property type="component" value="Unassembled WGS sequence"/>
</dbReference>
<evidence type="ECO:0000256" key="3">
    <source>
        <dbReference type="ARBA" id="ARBA00023027"/>
    </source>
</evidence>
<dbReference type="Pfam" id="PF02826">
    <property type="entry name" value="2-Hacid_dh_C"/>
    <property type="match status" value="1"/>
</dbReference>
<dbReference type="SUPFAM" id="SSF52283">
    <property type="entry name" value="Formate/glycerate dehydrogenase catalytic domain-like"/>
    <property type="match status" value="1"/>
</dbReference>
<keyword evidence="8" id="KW-1185">Reference proteome</keyword>
<dbReference type="PROSITE" id="PS00670">
    <property type="entry name" value="D_2_HYDROXYACID_DH_2"/>
    <property type="match status" value="1"/>
</dbReference>
<feature type="domain" description="D-isomer specific 2-hydroxyacid dehydrogenase NAD-binding" evidence="6">
    <location>
        <begin position="127"/>
        <end position="313"/>
    </location>
</feature>
<dbReference type="InterPro" id="IPR029753">
    <property type="entry name" value="D-isomer_DH_CS"/>
</dbReference>
<organism evidence="7 8">
    <name type="scientific">Ruicaihuangia caeni</name>
    <dbReference type="NCBI Taxonomy" id="3042517"/>
    <lineage>
        <taxon>Bacteria</taxon>
        <taxon>Bacillati</taxon>
        <taxon>Actinomycetota</taxon>
        <taxon>Actinomycetes</taxon>
        <taxon>Micrococcales</taxon>
        <taxon>Microbacteriaceae</taxon>
        <taxon>Ruicaihuangia</taxon>
    </lineage>
</organism>
<evidence type="ECO:0000259" key="6">
    <source>
        <dbReference type="Pfam" id="PF02826"/>
    </source>
</evidence>
<dbReference type="InterPro" id="IPR050418">
    <property type="entry name" value="D-iso_2-hydroxyacid_DH_PdxB"/>
</dbReference>
<feature type="domain" description="D-isomer specific 2-hydroxyacid dehydrogenase catalytic" evidence="5">
    <location>
        <begin position="26"/>
        <end position="335"/>
    </location>
</feature>
<dbReference type="PANTHER" id="PTHR43761:SF1">
    <property type="entry name" value="D-ISOMER SPECIFIC 2-HYDROXYACID DEHYDROGENASE CATALYTIC DOMAIN-CONTAINING PROTEIN-RELATED"/>
    <property type="match status" value="1"/>
</dbReference>
<evidence type="ECO:0000256" key="2">
    <source>
        <dbReference type="ARBA" id="ARBA00023002"/>
    </source>
</evidence>
<dbReference type="InterPro" id="IPR036291">
    <property type="entry name" value="NAD(P)-bd_dom_sf"/>
</dbReference>
<sequence length="337" mass="34660">MSDARQAAAAASGPLGGTDARTRPVVVVLEPIHPSGIEVLERSCEVRQLANPQDPARGEALATADAMVVRSTKVGGELMDLGPNLRVIGRHGAGTDNIDLAAAEARGIRVVNTPRSNTDSVAEYVITVALMLLKRIPEVEQRLRSGAFSPEHGSLPGQVSRGGLSGREAAGTRLGLVGAGAIGRAVAVRAQALGMKVSAFDAFMDAETIAGFGITPVAELDDLLASADIVSLHIPGGGENTALLNAERIARMQPGSLLINAARGDLVEAHALSDALTSGHLAGAAVDVFDPEPPAVDHVLFSAPNLVLTPHAAAMTHEALERMAQDVAANVVEALGR</sequence>
<proteinExistence type="inferred from homology"/>
<name>A0AAW6T619_9MICO</name>
<dbReference type="Gene3D" id="3.40.50.720">
    <property type="entry name" value="NAD(P)-binding Rossmann-like Domain"/>
    <property type="match status" value="2"/>
</dbReference>
<dbReference type="AlphaFoldDB" id="A0AAW6T619"/>
<keyword evidence="3" id="KW-0520">NAD</keyword>
<evidence type="ECO:0000259" key="5">
    <source>
        <dbReference type="Pfam" id="PF00389"/>
    </source>
</evidence>
<protein>
    <submittedName>
        <fullName evidence="7">Hydroxyacid dehydrogenase</fullName>
    </submittedName>
</protein>
<dbReference type="PANTHER" id="PTHR43761">
    <property type="entry name" value="D-ISOMER SPECIFIC 2-HYDROXYACID DEHYDROGENASE FAMILY PROTEIN (AFU_ORTHOLOGUE AFUA_1G13630)"/>
    <property type="match status" value="1"/>
</dbReference>
<dbReference type="InterPro" id="IPR006139">
    <property type="entry name" value="D-isomer_2_OHA_DH_cat_dom"/>
</dbReference>
<comment type="similarity">
    <text evidence="1 4">Belongs to the D-isomer specific 2-hydroxyacid dehydrogenase family.</text>
</comment>
<evidence type="ECO:0000313" key="7">
    <source>
        <dbReference type="EMBL" id="MDI2099217.1"/>
    </source>
</evidence>
<evidence type="ECO:0000256" key="4">
    <source>
        <dbReference type="RuleBase" id="RU003719"/>
    </source>
</evidence>
<dbReference type="CDD" id="cd12173">
    <property type="entry name" value="PGDH_4"/>
    <property type="match status" value="1"/>
</dbReference>
<dbReference type="InterPro" id="IPR006140">
    <property type="entry name" value="D-isomer_DH_NAD-bd"/>
</dbReference>
<dbReference type="GO" id="GO:0051287">
    <property type="term" value="F:NAD binding"/>
    <property type="evidence" value="ECO:0007669"/>
    <property type="project" value="InterPro"/>
</dbReference>
<dbReference type="SUPFAM" id="SSF51735">
    <property type="entry name" value="NAD(P)-binding Rossmann-fold domains"/>
    <property type="match status" value="1"/>
</dbReference>
<dbReference type="RefSeq" id="WP_281488996.1">
    <property type="nucleotide sequence ID" value="NZ_JASATX010000003.1"/>
</dbReference>
<dbReference type="Pfam" id="PF00389">
    <property type="entry name" value="2-Hacid_dh"/>
    <property type="match status" value="1"/>
</dbReference>
<reference evidence="7 8" key="1">
    <citation type="submission" date="2023-04" db="EMBL/GenBank/DDBJ databases">
        <title>Klugiella caeni sp. nov. isolated from the sludge of biochemical tank.</title>
        <authorList>
            <person name="Geng K."/>
        </authorList>
    </citation>
    <scope>NUCLEOTIDE SEQUENCE [LARGE SCALE GENOMIC DNA]</scope>
    <source>
        <strain evidence="7 8">YN-L-19</strain>
    </source>
</reference>
<accession>A0AAW6T619</accession>
<evidence type="ECO:0000256" key="1">
    <source>
        <dbReference type="ARBA" id="ARBA00005854"/>
    </source>
</evidence>
<keyword evidence="2 4" id="KW-0560">Oxidoreductase</keyword>
<comment type="caution">
    <text evidence="7">The sequence shown here is derived from an EMBL/GenBank/DDBJ whole genome shotgun (WGS) entry which is preliminary data.</text>
</comment>
<dbReference type="EMBL" id="JASATX010000003">
    <property type="protein sequence ID" value="MDI2099217.1"/>
    <property type="molecule type" value="Genomic_DNA"/>
</dbReference>
<dbReference type="PROSITE" id="PS00671">
    <property type="entry name" value="D_2_HYDROXYACID_DH_3"/>
    <property type="match status" value="1"/>
</dbReference>
<gene>
    <name evidence="7" type="ORF">QF206_09615</name>
</gene>
<dbReference type="GO" id="GO:0016616">
    <property type="term" value="F:oxidoreductase activity, acting on the CH-OH group of donors, NAD or NADP as acceptor"/>
    <property type="evidence" value="ECO:0007669"/>
    <property type="project" value="InterPro"/>
</dbReference>
<evidence type="ECO:0000313" key="8">
    <source>
        <dbReference type="Proteomes" id="UP001321506"/>
    </source>
</evidence>